<proteinExistence type="predicted"/>
<organism evidence="1 2">
    <name type="scientific">Clostridium malenominatum</name>
    <dbReference type="NCBI Taxonomy" id="1539"/>
    <lineage>
        <taxon>Bacteria</taxon>
        <taxon>Bacillati</taxon>
        <taxon>Bacillota</taxon>
        <taxon>Clostridia</taxon>
        <taxon>Eubacteriales</taxon>
        <taxon>Clostridiaceae</taxon>
        <taxon>Clostridium</taxon>
    </lineage>
</organism>
<dbReference type="InterPro" id="IPR024208">
    <property type="entry name" value="DUF3842"/>
</dbReference>
<evidence type="ECO:0000313" key="1">
    <source>
        <dbReference type="EMBL" id="GAA0716518.1"/>
    </source>
</evidence>
<dbReference type="EMBL" id="BAAACF010000001">
    <property type="protein sequence ID" value="GAA0716518.1"/>
    <property type="molecule type" value="Genomic_DNA"/>
</dbReference>
<gene>
    <name evidence="1" type="ORF">GCM10008905_01080</name>
</gene>
<accession>A0ABP3TRI5</accession>
<protein>
    <submittedName>
        <fullName evidence="1">DUF3842 family protein</fullName>
    </submittedName>
</protein>
<dbReference type="Proteomes" id="UP001500339">
    <property type="component" value="Unassembled WGS sequence"/>
</dbReference>
<dbReference type="Pfam" id="PF12953">
    <property type="entry name" value="DUF3842"/>
    <property type="match status" value="1"/>
</dbReference>
<reference evidence="2" key="1">
    <citation type="journal article" date="2019" name="Int. J. Syst. Evol. Microbiol.">
        <title>The Global Catalogue of Microorganisms (GCM) 10K type strain sequencing project: providing services to taxonomists for standard genome sequencing and annotation.</title>
        <authorList>
            <consortium name="The Broad Institute Genomics Platform"/>
            <consortium name="The Broad Institute Genome Sequencing Center for Infectious Disease"/>
            <person name="Wu L."/>
            <person name="Ma J."/>
        </authorList>
    </citation>
    <scope>NUCLEOTIDE SEQUENCE [LARGE SCALE GENOMIC DNA]</scope>
    <source>
        <strain evidence="2">JCM 1405</strain>
    </source>
</reference>
<evidence type="ECO:0000313" key="2">
    <source>
        <dbReference type="Proteomes" id="UP001500339"/>
    </source>
</evidence>
<comment type="caution">
    <text evidence="1">The sequence shown here is derived from an EMBL/GenBank/DDBJ whole genome shotgun (WGS) entry which is preliminary data.</text>
</comment>
<name>A0ABP3TRI5_9CLOT</name>
<dbReference type="RefSeq" id="WP_343765319.1">
    <property type="nucleotide sequence ID" value="NZ_BAAACF010000001.1"/>
</dbReference>
<keyword evidence="2" id="KW-1185">Reference proteome</keyword>
<sequence length="136" mass="14774">MKVVVIDGQGAGLGKAIIKKLRKEIEDLHIIALGTNKLAMDNMINSGADIGIFGEKNICAYLLTEKIHCLIGPIGIICSGGIGGEITANISTIIFQKDCTKYLLPLQKHGFYIPGTRNLQIKNIIKEIIEDIKISN</sequence>